<dbReference type="RefSeq" id="WP_056978425.1">
    <property type="nucleotide sequence ID" value="NZ_AYZR01000008.1"/>
</dbReference>
<keyword evidence="3" id="KW-1003">Cell membrane</keyword>
<gene>
    <name evidence="21" type="ORF">FC56_GL000691</name>
</gene>
<evidence type="ECO:0000256" key="15">
    <source>
        <dbReference type="ARBA" id="ARBA00023316"/>
    </source>
</evidence>
<dbReference type="GO" id="GO:0008360">
    <property type="term" value="P:regulation of cell shape"/>
    <property type="evidence" value="ECO:0007669"/>
    <property type="project" value="UniProtKB-KW"/>
</dbReference>
<dbReference type="Pfam" id="PF00912">
    <property type="entry name" value="Transgly"/>
    <property type="match status" value="1"/>
</dbReference>
<evidence type="ECO:0000313" key="22">
    <source>
        <dbReference type="Proteomes" id="UP000051256"/>
    </source>
</evidence>
<comment type="similarity">
    <text evidence="2">In the N-terminal section; belongs to the glycosyltransferase 51 family.</text>
</comment>
<evidence type="ECO:0000256" key="11">
    <source>
        <dbReference type="ARBA" id="ARBA00022984"/>
    </source>
</evidence>
<keyword evidence="8 18" id="KW-0812">Transmembrane</keyword>
<dbReference type="InterPro" id="IPR050396">
    <property type="entry name" value="Glycosyltr_51/Transpeptidase"/>
</dbReference>
<evidence type="ECO:0000256" key="1">
    <source>
        <dbReference type="ARBA" id="ARBA00007090"/>
    </source>
</evidence>
<evidence type="ECO:0000259" key="19">
    <source>
        <dbReference type="Pfam" id="PF00905"/>
    </source>
</evidence>
<dbReference type="PANTHER" id="PTHR32282">
    <property type="entry name" value="BINDING PROTEIN TRANSPEPTIDASE, PUTATIVE-RELATED"/>
    <property type="match status" value="1"/>
</dbReference>
<dbReference type="GO" id="GO:0006508">
    <property type="term" value="P:proteolysis"/>
    <property type="evidence" value="ECO:0007669"/>
    <property type="project" value="UniProtKB-KW"/>
</dbReference>
<organism evidence="21 22">
    <name type="scientific">Lentilactobacillus senioris DSM 24302 = JCM 17472</name>
    <dbReference type="NCBI Taxonomy" id="1423802"/>
    <lineage>
        <taxon>Bacteria</taxon>
        <taxon>Bacillati</taxon>
        <taxon>Bacillota</taxon>
        <taxon>Bacilli</taxon>
        <taxon>Lactobacillales</taxon>
        <taxon>Lactobacillaceae</taxon>
        <taxon>Lentilactobacillus</taxon>
    </lineage>
</organism>
<keyword evidence="9" id="KW-0378">Hydrolase</keyword>
<dbReference type="GO" id="GO:0009252">
    <property type="term" value="P:peptidoglycan biosynthetic process"/>
    <property type="evidence" value="ECO:0007669"/>
    <property type="project" value="UniProtKB-KW"/>
</dbReference>
<keyword evidence="22" id="KW-1185">Reference proteome</keyword>
<accession>A0A0R2CSK3</accession>
<dbReference type="Proteomes" id="UP000051256">
    <property type="component" value="Unassembled WGS sequence"/>
</dbReference>
<comment type="similarity">
    <text evidence="1">In the C-terminal section; belongs to the transpeptidase family.</text>
</comment>
<evidence type="ECO:0000256" key="12">
    <source>
        <dbReference type="ARBA" id="ARBA00022989"/>
    </source>
</evidence>
<evidence type="ECO:0000256" key="5">
    <source>
        <dbReference type="ARBA" id="ARBA00022670"/>
    </source>
</evidence>
<dbReference type="PANTHER" id="PTHR32282:SF32">
    <property type="entry name" value="PENICILLIN-BINDING PROTEIN 2A"/>
    <property type="match status" value="1"/>
</dbReference>
<dbReference type="InterPro" id="IPR036950">
    <property type="entry name" value="PBP_transglycosylase"/>
</dbReference>
<sequence length="709" mass="78451">MRNQNNSFGSRLLQWLKPRWQRFSKVFRYYWGKWHFTQWLLVAFLSIALILSGYLTYQAKMAHVENLESSLAQTTEIMDSSNQKAGELYAQKGTYVKLSKISPNISKAVLSTEDRNFYKEYGFSIKGFGRAALLYLQNKLLHRDYISGGGSTLTQQLVKNAYLSQEQTLTRKLKELFLSIQVENVYSKNDILTMYLNNAYFGNGVWGVQDASKKYFGTNASVLTVPQAAVLAGMLTSPSAYNPIDHPQAAKQRRNVVLQLMVENKQITQDQANEYKQTPIEVVDAYVHKDGYKYPYYFDAVIDEAINKYGLTESEIMNKGYKIYTNLNQEQQTAMQTNFDNDALFPANASDGTKVQAASVAVSPSTGGVRAVVGGRGEHVFRGYNRATQIKRQPGSTIKPIAVYTPALQSGYNFDSELVDKHKSYGSNHYAPKNYDNMYAGQIPMYEALAQSKNAPAVWLLNQIGVNKGYQSVKKFGLPVTKSDDNLALALGGLSTGVSPQQLASSYTAFANEGTLMKPYYIRKIVDSTGKVVVDNTKKPEGKKIISKDVAKQMTSMMLGVFTSGTGVDAQPAGYSVAGKTGSTEADSSATGQATKDKWIVGYTPDLVVATWEGFDNTNSEHHLENLSGTGMGALFQSEMAGMLPYTKNSEFDTKDAQSIIADRNKNKDSGDSGFWGSIQKKAGEYVDDIGQGADEIKQKAADFLSRLF</sequence>
<dbReference type="Pfam" id="PF00905">
    <property type="entry name" value="Transpeptidase"/>
    <property type="match status" value="1"/>
</dbReference>
<feature type="domain" description="Penicillin-binding protein transpeptidase" evidence="19">
    <location>
        <begin position="359"/>
        <end position="606"/>
    </location>
</feature>
<dbReference type="InterPro" id="IPR012338">
    <property type="entry name" value="Beta-lactam/transpept-like"/>
</dbReference>
<keyword evidence="12 18" id="KW-1133">Transmembrane helix</keyword>
<dbReference type="Gene3D" id="6.20.370.110">
    <property type="match status" value="1"/>
</dbReference>
<name>A0A0R2CSK3_9LACO</name>
<dbReference type="InterPro" id="IPR001460">
    <property type="entry name" value="PCN-bd_Tpept"/>
</dbReference>
<keyword evidence="15" id="KW-0961">Cell wall biogenesis/degradation</keyword>
<dbReference type="GO" id="GO:0030288">
    <property type="term" value="C:outer membrane-bounded periplasmic space"/>
    <property type="evidence" value="ECO:0007669"/>
    <property type="project" value="TreeGrafter"/>
</dbReference>
<dbReference type="AlphaFoldDB" id="A0A0R2CSK3"/>
<evidence type="ECO:0000313" key="21">
    <source>
        <dbReference type="EMBL" id="KRM93970.1"/>
    </source>
</evidence>
<evidence type="ECO:0000256" key="8">
    <source>
        <dbReference type="ARBA" id="ARBA00022692"/>
    </source>
</evidence>
<comment type="caution">
    <text evidence="21">The sequence shown here is derived from an EMBL/GenBank/DDBJ whole genome shotgun (WGS) entry which is preliminary data.</text>
</comment>
<comment type="catalytic activity">
    <reaction evidence="16">
        <text>Preferential cleavage: (Ac)2-L-Lys-D-Ala-|-D-Ala. Also transpeptidation of peptidyl-alanyl moieties that are N-acyl substituents of D-alanine.</text>
        <dbReference type="EC" id="3.4.16.4"/>
    </reaction>
</comment>
<dbReference type="GO" id="GO:0008658">
    <property type="term" value="F:penicillin binding"/>
    <property type="evidence" value="ECO:0007669"/>
    <property type="project" value="InterPro"/>
</dbReference>
<dbReference type="InterPro" id="IPR023346">
    <property type="entry name" value="Lysozyme-like_dom_sf"/>
</dbReference>
<dbReference type="SUPFAM" id="SSF53955">
    <property type="entry name" value="Lysozyme-like"/>
    <property type="match status" value="1"/>
</dbReference>
<dbReference type="SUPFAM" id="SSF56601">
    <property type="entry name" value="beta-lactamase/transpeptidase-like"/>
    <property type="match status" value="1"/>
</dbReference>
<dbReference type="InterPro" id="IPR001264">
    <property type="entry name" value="Glyco_trans_51"/>
</dbReference>
<dbReference type="GO" id="GO:0008955">
    <property type="term" value="F:peptidoglycan glycosyltransferase activity"/>
    <property type="evidence" value="ECO:0007669"/>
    <property type="project" value="UniProtKB-EC"/>
</dbReference>
<keyword evidence="5" id="KW-0645">Protease</keyword>
<dbReference type="FunFam" id="1.10.3810.10:FF:000001">
    <property type="entry name" value="Penicillin-binding protein 1A"/>
    <property type="match status" value="1"/>
</dbReference>
<comment type="catalytic activity">
    <reaction evidence="17">
        <text>[GlcNAc-(1-&gt;4)-Mur2Ac(oyl-L-Ala-gamma-D-Glu-L-Lys-D-Ala-D-Ala)](n)-di-trans,octa-cis-undecaprenyl diphosphate + beta-D-GlcNAc-(1-&gt;4)-Mur2Ac(oyl-L-Ala-gamma-D-Glu-L-Lys-D-Ala-D-Ala)-di-trans,octa-cis-undecaprenyl diphosphate = [GlcNAc-(1-&gt;4)-Mur2Ac(oyl-L-Ala-gamma-D-Glu-L-Lys-D-Ala-D-Ala)](n+1)-di-trans,octa-cis-undecaprenyl diphosphate + di-trans,octa-cis-undecaprenyl diphosphate + H(+)</text>
        <dbReference type="Rhea" id="RHEA:23708"/>
        <dbReference type="Rhea" id="RHEA-COMP:9602"/>
        <dbReference type="Rhea" id="RHEA-COMP:9603"/>
        <dbReference type="ChEBI" id="CHEBI:15378"/>
        <dbReference type="ChEBI" id="CHEBI:58405"/>
        <dbReference type="ChEBI" id="CHEBI:60033"/>
        <dbReference type="ChEBI" id="CHEBI:78435"/>
        <dbReference type="EC" id="2.4.99.28"/>
    </reaction>
</comment>
<dbReference type="GO" id="GO:0009002">
    <property type="term" value="F:serine-type D-Ala-D-Ala carboxypeptidase activity"/>
    <property type="evidence" value="ECO:0007669"/>
    <property type="project" value="UniProtKB-EC"/>
</dbReference>
<dbReference type="NCBIfam" id="TIGR02074">
    <property type="entry name" value="PBP_1a_fam"/>
    <property type="match status" value="1"/>
</dbReference>
<evidence type="ECO:0000256" key="17">
    <source>
        <dbReference type="ARBA" id="ARBA00049902"/>
    </source>
</evidence>
<keyword evidence="11" id="KW-0573">Peptidoglycan synthesis</keyword>
<keyword evidence="13 18" id="KW-0472">Membrane</keyword>
<evidence type="ECO:0000256" key="6">
    <source>
        <dbReference type="ARBA" id="ARBA00022676"/>
    </source>
</evidence>
<evidence type="ECO:0000256" key="14">
    <source>
        <dbReference type="ARBA" id="ARBA00023268"/>
    </source>
</evidence>
<dbReference type="GO" id="GO:0071555">
    <property type="term" value="P:cell wall organization"/>
    <property type="evidence" value="ECO:0007669"/>
    <property type="project" value="UniProtKB-KW"/>
</dbReference>
<evidence type="ECO:0000256" key="3">
    <source>
        <dbReference type="ARBA" id="ARBA00022475"/>
    </source>
</evidence>
<evidence type="ECO:0000256" key="13">
    <source>
        <dbReference type="ARBA" id="ARBA00023136"/>
    </source>
</evidence>
<evidence type="ECO:0000256" key="9">
    <source>
        <dbReference type="ARBA" id="ARBA00022801"/>
    </source>
</evidence>
<keyword evidence="6" id="KW-0328">Glycosyltransferase</keyword>
<keyword evidence="10" id="KW-0133">Cell shape</keyword>
<dbReference type="Gene3D" id="1.10.3810.10">
    <property type="entry name" value="Biosynthetic peptidoglycan transglycosylase-like"/>
    <property type="match status" value="1"/>
</dbReference>
<proteinExistence type="inferred from homology"/>
<evidence type="ECO:0000256" key="4">
    <source>
        <dbReference type="ARBA" id="ARBA00022645"/>
    </source>
</evidence>
<reference evidence="21 22" key="1">
    <citation type="journal article" date="2015" name="Genome Announc.">
        <title>Expanding the biotechnology potential of lactobacilli through comparative genomics of 213 strains and associated genera.</title>
        <authorList>
            <person name="Sun Z."/>
            <person name="Harris H.M."/>
            <person name="McCann A."/>
            <person name="Guo C."/>
            <person name="Argimon S."/>
            <person name="Zhang W."/>
            <person name="Yang X."/>
            <person name="Jeffery I.B."/>
            <person name="Cooney J.C."/>
            <person name="Kagawa T.F."/>
            <person name="Liu W."/>
            <person name="Song Y."/>
            <person name="Salvetti E."/>
            <person name="Wrobel A."/>
            <person name="Rasinkangas P."/>
            <person name="Parkhill J."/>
            <person name="Rea M.C."/>
            <person name="O'Sullivan O."/>
            <person name="Ritari J."/>
            <person name="Douillard F.P."/>
            <person name="Paul Ross R."/>
            <person name="Yang R."/>
            <person name="Briner A.E."/>
            <person name="Felis G.E."/>
            <person name="de Vos W.M."/>
            <person name="Barrangou R."/>
            <person name="Klaenhammer T.R."/>
            <person name="Caufield P.W."/>
            <person name="Cui Y."/>
            <person name="Zhang H."/>
            <person name="O'Toole P.W."/>
        </authorList>
    </citation>
    <scope>NUCLEOTIDE SEQUENCE [LARGE SCALE GENOMIC DNA]</scope>
    <source>
        <strain evidence="21 22">DSM 24302</strain>
    </source>
</reference>
<dbReference type="Gene3D" id="3.40.710.10">
    <property type="entry name" value="DD-peptidase/beta-lactamase superfamily"/>
    <property type="match status" value="1"/>
</dbReference>
<keyword evidence="4" id="KW-0121">Carboxypeptidase</keyword>
<keyword evidence="7" id="KW-0808">Transferase</keyword>
<evidence type="ECO:0000256" key="18">
    <source>
        <dbReference type="SAM" id="Phobius"/>
    </source>
</evidence>
<dbReference type="PATRIC" id="fig|1423802.4.peg.702"/>
<feature type="domain" description="Glycosyl transferase family 51" evidence="20">
    <location>
        <begin position="86"/>
        <end position="261"/>
    </location>
</feature>
<dbReference type="EMBL" id="AYZR01000008">
    <property type="protein sequence ID" value="KRM93970.1"/>
    <property type="molecule type" value="Genomic_DNA"/>
</dbReference>
<evidence type="ECO:0000256" key="16">
    <source>
        <dbReference type="ARBA" id="ARBA00034000"/>
    </source>
</evidence>
<protein>
    <submittedName>
        <fullName evidence="21">Penicillin-binding protein, 1A family</fullName>
    </submittedName>
</protein>
<evidence type="ECO:0000256" key="7">
    <source>
        <dbReference type="ARBA" id="ARBA00022679"/>
    </source>
</evidence>
<evidence type="ECO:0000256" key="2">
    <source>
        <dbReference type="ARBA" id="ARBA00007739"/>
    </source>
</evidence>
<evidence type="ECO:0000256" key="10">
    <source>
        <dbReference type="ARBA" id="ARBA00022960"/>
    </source>
</evidence>
<feature type="transmembrane region" description="Helical" evidence="18">
    <location>
        <begin position="36"/>
        <end position="57"/>
    </location>
</feature>
<dbReference type="STRING" id="1423802.FC56_GL000691"/>
<evidence type="ECO:0000259" key="20">
    <source>
        <dbReference type="Pfam" id="PF00912"/>
    </source>
</evidence>
<keyword evidence="14" id="KW-0511">Multifunctional enzyme</keyword>